<evidence type="ECO:0000256" key="1">
    <source>
        <dbReference type="SAM" id="MobiDB-lite"/>
    </source>
</evidence>
<evidence type="ECO:0000313" key="2">
    <source>
        <dbReference type="EMBL" id="OAG34046.1"/>
    </source>
</evidence>
<evidence type="ECO:0000313" key="3">
    <source>
        <dbReference type="Proteomes" id="UP000077002"/>
    </source>
</evidence>
<dbReference type="Proteomes" id="UP000077002">
    <property type="component" value="Unassembled WGS sequence"/>
</dbReference>
<dbReference type="AlphaFoldDB" id="A0A177EQZ1"/>
<proteinExistence type="predicted"/>
<feature type="compositionally biased region" description="Polar residues" evidence="1">
    <location>
        <begin position="69"/>
        <end position="90"/>
    </location>
</feature>
<comment type="caution">
    <text evidence="2">The sequence shown here is derived from an EMBL/GenBank/DDBJ whole genome shotgun (WGS) entry which is preliminary data.</text>
</comment>
<reference evidence="2 3" key="1">
    <citation type="submission" date="2016-03" db="EMBL/GenBank/DDBJ databases">
        <title>Draft genome sequence of the Fonsecaea monophora CBS 269.37.</title>
        <authorList>
            <person name="Bombassaro A."/>
            <person name="Vinicius W.A."/>
            <person name="De Hoog S."/>
            <person name="Sun J."/>
            <person name="Souza E.M."/>
            <person name="Raittz R.T."/>
            <person name="Costa F."/>
            <person name="Leao A.C."/>
            <person name="Tadra-Sfeir M.Z."/>
            <person name="Baura V."/>
            <person name="Balsanelli E."/>
            <person name="Pedrosa F.O."/>
            <person name="Moreno L.F."/>
            <person name="Steffens M.B."/>
            <person name="Xi L."/>
            <person name="Bocca A.L."/>
            <person name="Felipe M.S."/>
            <person name="Teixeira M."/>
            <person name="Telles Filho F.Q."/>
            <person name="Azevedo C.M."/>
            <person name="Gomes R."/>
            <person name="Vicente V.A."/>
        </authorList>
    </citation>
    <scope>NUCLEOTIDE SEQUENCE [LARGE SCALE GENOMIC DNA]</scope>
    <source>
        <strain evidence="2 3">CBS 269.37</strain>
    </source>
</reference>
<dbReference type="RefSeq" id="XP_022505998.1">
    <property type="nucleotide sequence ID" value="XM_022661697.1"/>
</dbReference>
<feature type="region of interest" description="Disordered" evidence="1">
    <location>
        <begin position="1"/>
        <end position="142"/>
    </location>
</feature>
<gene>
    <name evidence="2" type="ORF">AYO21_11814</name>
</gene>
<feature type="compositionally biased region" description="Basic and acidic residues" evidence="1">
    <location>
        <begin position="35"/>
        <end position="61"/>
    </location>
</feature>
<keyword evidence="3" id="KW-1185">Reference proteome</keyword>
<dbReference type="GeneID" id="34606901"/>
<organism evidence="2 3">
    <name type="scientific">Fonsecaea monophora</name>
    <dbReference type="NCBI Taxonomy" id="254056"/>
    <lineage>
        <taxon>Eukaryota</taxon>
        <taxon>Fungi</taxon>
        <taxon>Dikarya</taxon>
        <taxon>Ascomycota</taxon>
        <taxon>Pezizomycotina</taxon>
        <taxon>Eurotiomycetes</taxon>
        <taxon>Chaetothyriomycetidae</taxon>
        <taxon>Chaetothyriales</taxon>
        <taxon>Herpotrichiellaceae</taxon>
        <taxon>Fonsecaea</taxon>
    </lineage>
</organism>
<protein>
    <submittedName>
        <fullName evidence="2">Uncharacterized protein</fullName>
    </submittedName>
</protein>
<accession>A0A177EQZ1</accession>
<sequence length="438" mass="48131">MADTEQLKHKAGDLHEVDDARVSAVDSPRQSSDIDAVRLSRAEKPNDAAVARDSDHEERPDASVPCPPSRSTSTQDANPAPSDTSGSSGHRASRAVVSIPDLLCGGPPRAVPPNPASPCGSSLTTNLSIDSSPSGNTPGAPIRTLKRKESQEDPHASQNKRLQLGLQNPRQWRHNYIGLWASSVGGGRAFQELRDACRYWLCAPQSKISPVFGTNPRQVLEAIKGLDKTQHLNCYLGRMGIAQLAGLFNYATARSRRPWAETNAYKALIEQYWSIPFPDDAQLQRDGLINTAIRGADEWNAAKRSLHDYIRRGRRWLDIIEKFGPLAMFLFPVKWPNLNGIEVSASAEFERLNMELHTRLMGEIENLRGEFLRQAGRGGLFDMLARTAYVHEVDAHVPLLEVGDDDIEGLCDGDGRFVDMVTVSAGTFHPIVTPAGMM</sequence>
<feature type="compositionally biased region" description="Basic and acidic residues" evidence="1">
    <location>
        <begin position="1"/>
        <end position="21"/>
    </location>
</feature>
<feature type="compositionally biased region" description="Polar residues" evidence="1">
    <location>
        <begin position="119"/>
        <end position="137"/>
    </location>
</feature>
<name>A0A177EQZ1_9EURO</name>
<dbReference type="EMBL" id="LVKK01000185">
    <property type="protein sequence ID" value="OAG34046.1"/>
    <property type="molecule type" value="Genomic_DNA"/>
</dbReference>